<organism evidence="1 2">
    <name type="scientific">Adineta ricciae</name>
    <name type="common">Rotifer</name>
    <dbReference type="NCBI Taxonomy" id="249248"/>
    <lineage>
        <taxon>Eukaryota</taxon>
        <taxon>Metazoa</taxon>
        <taxon>Spiralia</taxon>
        <taxon>Gnathifera</taxon>
        <taxon>Rotifera</taxon>
        <taxon>Eurotatoria</taxon>
        <taxon>Bdelloidea</taxon>
        <taxon>Adinetida</taxon>
        <taxon>Adinetidae</taxon>
        <taxon>Adineta</taxon>
    </lineage>
</organism>
<evidence type="ECO:0000313" key="1">
    <source>
        <dbReference type="EMBL" id="CAF1190356.1"/>
    </source>
</evidence>
<accession>A0A814VME8</accession>
<dbReference type="Proteomes" id="UP000663828">
    <property type="component" value="Unassembled WGS sequence"/>
</dbReference>
<dbReference type="AlphaFoldDB" id="A0A814VME8"/>
<name>A0A814VME8_ADIRI</name>
<reference evidence="1" key="1">
    <citation type="submission" date="2021-02" db="EMBL/GenBank/DDBJ databases">
        <authorList>
            <person name="Nowell W R."/>
        </authorList>
    </citation>
    <scope>NUCLEOTIDE SEQUENCE</scope>
</reference>
<proteinExistence type="predicted"/>
<keyword evidence="2" id="KW-1185">Reference proteome</keyword>
<dbReference type="EMBL" id="CAJNOR010001730">
    <property type="protein sequence ID" value="CAF1190356.1"/>
    <property type="molecule type" value="Genomic_DNA"/>
</dbReference>
<gene>
    <name evidence="1" type="ORF">XAT740_LOCUS23078</name>
</gene>
<protein>
    <submittedName>
        <fullName evidence="1">Uncharacterized protein</fullName>
    </submittedName>
</protein>
<sequence>MASDDYFMELKVENDVRIALFPLIVEKKMPDDIQYIPTPFNTYIEKYGSHICSPLAIGNFHELFGIYLRYIVFHNEIFQVQNNHNFGHNDHITKVAYIVLNKDDTFCGRLFTRNIYEGEISLFEPNDQKVERRVNEYVEGMNKRNLSSIRLPNEDISVDASDSTRTEEQINVFLKCFSDILESKNPNMNKDQTADGLFGTPDLSQVLLDTFLEEQMDMGPTCSSDILESINPNMNEDQTADGLLRISNLSQFPNNLFSPPLTLSIHPRLEAFNTFAYDTSFPLNTTRKLASEASDHFNEEDLSDSRTIDSPVNDAALATIQLLSPSQASQKLYQGPTIILSPKPDWKPRYQSDLIPKHKASGEKKISIGLLQGEGPQRSLVTVKVPTKEEGRGVMYLACTVRTLDNQKHELKLVLPKGTQAIENAPRHGNILNRFNFSNCDPNHFFDVKEQIIYMKITDEEHANEEKQVPVYLINRYQGDHLDKKRIKEQLLDQCRLSFLIYEKVNEVYSCVSHESLSEPIVDT</sequence>
<comment type="caution">
    <text evidence="1">The sequence shown here is derived from an EMBL/GenBank/DDBJ whole genome shotgun (WGS) entry which is preliminary data.</text>
</comment>
<evidence type="ECO:0000313" key="2">
    <source>
        <dbReference type="Proteomes" id="UP000663828"/>
    </source>
</evidence>